<proteinExistence type="predicted"/>
<dbReference type="OrthoDB" id="5185819at2"/>
<dbReference type="SUPFAM" id="SSF109854">
    <property type="entry name" value="DinB/YfiT-like putative metalloenzymes"/>
    <property type="match status" value="1"/>
</dbReference>
<dbReference type="SUPFAM" id="SSF54427">
    <property type="entry name" value="NTF2-like"/>
    <property type="match status" value="1"/>
</dbReference>
<evidence type="ECO:0000313" key="3">
    <source>
        <dbReference type="EMBL" id="RZU19432.1"/>
    </source>
</evidence>
<gene>
    <name evidence="3" type="ORF">EV645_1643</name>
</gene>
<dbReference type="NCBIfam" id="TIGR03086">
    <property type="entry name" value="TIGR03086 family metal-binding protein"/>
    <property type="match status" value="1"/>
</dbReference>
<sequence>MDVVELHNRTVTNFAELVAEVADNQWAEPTPCSDWNVRALVNHVVGEELWTVPLMEGKTIAEVGDALDGDLLGDDPARTASAAAREATAAASWSIDKVHLSYGDEDPHEYLRQLAADHLIHGWDLAMAIGAQPRLNADVVAEVATWFADREEMYRSVGMIGPHLEGFTAQADQLLAASGRDPRWSPVFGVVERFGNAFDTGDLETVMSLATDDIVFESTSPAPDGTRLEGADAVRAEWARLFANTDDPHFETEETVVLGERAIVRWRYSWREASGDRGHVRGVDVLRLRDGKIAEKLSYVKG</sequence>
<accession>A0A4Q7X8G7</accession>
<dbReference type="GO" id="GO:0046872">
    <property type="term" value="F:metal ion binding"/>
    <property type="evidence" value="ECO:0007669"/>
    <property type="project" value="InterPro"/>
</dbReference>
<evidence type="ECO:0000259" key="1">
    <source>
        <dbReference type="Pfam" id="PF11716"/>
    </source>
</evidence>
<evidence type="ECO:0000259" key="2">
    <source>
        <dbReference type="Pfam" id="PF12680"/>
    </source>
</evidence>
<dbReference type="NCBIfam" id="TIGR03083">
    <property type="entry name" value="maleylpyruvate isomerase family mycothiol-dependent enzyme"/>
    <property type="match status" value="1"/>
</dbReference>
<dbReference type="InterPro" id="IPR024344">
    <property type="entry name" value="MDMPI_metal-binding"/>
</dbReference>
<comment type="caution">
    <text evidence="3">The sequence shown here is derived from an EMBL/GenBank/DDBJ whole genome shotgun (WGS) entry which is preliminary data.</text>
</comment>
<dbReference type="RefSeq" id="WP_130441294.1">
    <property type="nucleotide sequence ID" value="NZ_SHKR01000011.1"/>
</dbReference>
<dbReference type="InterPro" id="IPR017520">
    <property type="entry name" value="CHP03086"/>
</dbReference>
<feature type="domain" description="Mycothiol-dependent maleylpyruvate isomerase metal-binding" evidence="1">
    <location>
        <begin position="12"/>
        <end position="126"/>
    </location>
</feature>
<reference evidence="3 4" key="1">
    <citation type="journal article" date="2015" name="Stand. Genomic Sci.">
        <title>Genomic Encyclopedia of Bacterial and Archaeal Type Strains, Phase III: the genomes of soil and plant-associated and newly described type strains.</title>
        <authorList>
            <person name="Whitman W.B."/>
            <person name="Woyke T."/>
            <person name="Klenk H.P."/>
            <person name="Zhou Y."/>
            <person name="Lilburn T.G."/>
            <person name="Beck B.J."/>
            <person name="De Vos P."/>
            <person name="Vandamme P."/>
            <person name="Eisen J.A."/>
            <person name="Garrity G."/>
            <person name="Hugenholtz P."/>
            <person name="Kyrpides N.C."/>
        </authorList>
    </citation>
    <scope>NUCLEOTIDE SEQUENCE [LARGE SCALE GENOMIC DNA]</scope>
    <source>
        <strain evidence="3 4">VKM Ac-2540</strain>
    </source>
</reference>
<dbReference type="InterPro" id="IPR034660">
    <property type="entry name" value="DinB/YfiT-like"/>
</dbReference>
<dbReference type="InterPro" id="IPR032710">
    <property type="entry name" value="NTF2-like_dom_sf"/>
</dbReference>
<dbReference type="InterPro" id="IPR037401">
    <property type="entry name" value="SnoaL-like"/>
</dbReference>
<name>A0A4Q7X8G7_9ACTN</name>
<keyword evidence="4" id="KW-1185">Reference proteome</keyword>
<organism evidence="3 4">
    <name type="scientific">Kribbella rubisoli</name>
    <dbReference type="NCBI Taxonomy" id="3075929"/>
    <lineage>
        <taxon>Bacteria</taxon>
        <taxon>Bacillati</taxon>
        <taxon>Actinomycetota</taxon>
        <taxon>Actinomycetes</taxon>
        <taxon>Propionibacteriales</taxon>
        <taxon>Kribbellaceae</taxon>
        <taxon>Kribbella</taxon>
    </lineage>
</organism>
<dbReference type="Pfam" id="PF11716">
    <property type="entry name" value="MDMPI_N"/>
    <property type="match status" value="1"/>
</dbReference>
<dbReference type="Pfam" id="PF12680">
    <property type="entry name" value="SnoaL_2"/>
    <property type="match status" value="1"/>
</dbReference>
<dbReference type="Proteomes" id="UP000292027">
    <property type="component" value="Unassembled WGS sequence"/>
</dbReference>
<dbReference type="Gene3D" id="3.10.450.50">
    <property type="match status" value="1"/>
</dbReference>
<dbReference type="AlphaFoldDB" id="A0A4Q7X8G7"/>
<dbReference type="Gene3D" id="1.20.120.450">
    <property type="entry name" value="dinb family like domain"/>
    <property type="match status" value="1"/>
</dbReference>
<protein>
    <submittedName>
        <fullName evidence="3">Uncharacterized protein (TIGR03086 family)</fullName>
    </submittedName>
</protein>
<evidence type="ECO:0000313" key="4">
    <source>
        <dbReference type="Proteomes" id="UP000292027"/>
    </source>
</evidence>
<dbReference type="EMBL" id="SHKR01000011">
    <property type="protein sequence ID" value="RZU19432.1"/>
    <property type="molecule type" value="Genomic_DNA"/>
</dbReference>
<feature type="domain" description="SnoaL-like" evidence="2">
    <location>
        <begin position="191"/>
        <end position="295"/>
    </location>
</feature>
<dbReference type="InterPro" id="IPR017517">
    <property type="entry name" value="Maleyloyr_isom"/>
</dbReference>